<keyword evidence="2" id="KW-0813">Transport</keyword>
<dbReference type="Gene3D" id="3.40.190.10">
    <property type="entry name" value="Periplasmic binding protein-like II"/>
    <property type="match status" value="1"/>
</dbReference>
<gene>
    <name evidence="4" type="ORF">COS30_00500</name>
</gene>
<dbReference type="Proteomes" id="UP000229247">
    <property type="component" value="Unassembled WGS sequence"/>
</dbReference>
<dbReference type="GO" id="GO:1901982">
    <property type="term" value="F:maltose binding"/>
    <property type="evidence" value="ECO:0007669"/>
    <property type="project" value="TreeGrafter"/>
</dbReference>
<organism evidence="4 5">
    <name type="scientific">Candidatus Portnoybacteria bacterium CG02_land_8_20_14_3_00_45_8</name>
    <dbReference type="NCBI Taxonomy" id="1974807"/>
    <lineage>
        <taxon>Bacteria</taxon>
        <taxon>Candidatus Portnoyibacteriota</taxon>
    </lineage>
</organism>
<comment type="similarity">
    <text evidence="1">Belongs to the bacterial solute-binding protein 1 family.</text>
</comment>
<evidence type="ECO:0000313" key="4">
    <source>
        <dbReference type="EMBL" id="PIV38731.1"/>
    </source>
</evidence>
<dbReference type="PANTHER" id="PTHR30061:SF50">
    <property type="entry name" value="MALTOSE_MALTODEXTRIN-BINDING PERIPLASMIC PROTEIN"/>
    <property type="match status" value="1"/>
</dbReference>
<evidence type="ECO:0008006" key="6">
    <source>
        <dbReference type="Google" id="ProtNLM"/>
    </source>
</evidence>
<dbReference type="InterPro" id="IPR006059">
    <property type="entry name" value="SBP"/>
</dbReference>
<dbReference type="PANTHER" id="PTHR30061">
    <property type="entry name" value="MALTOSE-BINDING PERIPLASMIC PROTEIN"/>
    <property type="match status" value="1"/>
</dbReference>
<keyword evidence="3" id="KW-0732">Signal</keyword>
<comment type="caution">
    <text evidence="4">The sequence shown here is derived from an EMBL/GenBank/DDBJ whole genome shotgun (WGS) entry which is preliminary data.</text>
</comment>
<dbReference type="GO" id="GO:0042956">
    <property type="term" value="P:maltodextrin transmembrane transport"/>
    <property type="evidence" value="ECO:0007669"/>
    <property type="project" value="TreeGrafter"/>
</dbReference>
<dbReference type="EMBL" id="PEUE01000012">
    <property type="protein sequence ID" value="PIV38731.1"/>
    <property type="molecule type" value="Genomic_DNA"/>
</dbReference>
<reference evidence="5" key="1">
    <citation type="submission" date="2017-09" db="EMBL/GenBank/DDBJ databases">
        <title>Depth-based differentiation of microbial function through sediment-hosted aquifers and enrichment of novel symbionts in the deep terrestrial subsurface.</title>
        <authorList>
            <person name="Probst A.J."/>
            <person name="Ladd B."/>
            <person name="Jarett J.K."/>
            <person name="Geller-Mcgrath D.E."/>
            <person name="Sieber C.M.K."/>
            <person name="Emerson J.B."/>
            <person name="Anantharaman K."/>
            <person name="Thomas B.C."/>
            <person name="Malmstrom R."/>
            <person name="Stieglmeier M."/>
            <person name="Klingl A."/>
            <person name="Woyke T."/>
            <person name="Ryan C.M."/>
            <person name="Banfield J.F."/>
        </authorList>
    </citation>
    <scope>NUCLEOTIDE SEQUENCE [LARGE SCALE GENOMIC DNA]</scope>
</reference>
<dbReference type="AlphaFoldDB" id="A0A2M7D6V3"/>
<evidence type="ECO:0000256" key="3">
    <source>
        <dbReference type="ARBA" id="ARBA00022729"/>
    </source>
</evidence>
<protein>
    <recommendedName>
        <fullName evidence="6">ABC transporter substrate-binding protein</fullName>
    </recommendedName>
</protein>
<dbReference type="GO" id="GO:0015768">
    <property type="term" value="P:maltose transport"/>
    <property type="evidence" value="ECO:0007669"/>
    <property type="project" value="TreeGrafter"/>
</dbReference>
<sequence length="439" mass="48867">MGRKDKKAVWLSMLVIPVFFSGVFAVSFSPCREAAPPQITLEFWSVFDDSDVYTPLLAQMKADYPNISINYFKKDVTIYEKELIDALAAGKGPDIFAIHNTWLPKHKDKLAEAPTTMIDEKRFKEVFVDVAAQDLINEGKIYGFPVAVDNLALFYNTDLFNSAGLSGPPATWSDFNNDVEKLTRRDASGNILQAGAAIGTARNINRSTDLLGVLMLQGGTKMIDDAKAEATFDRMVSSANQEVFNPGLQGLRYFTGFANRNNSKIYTWNSQQNYSLDAFVEGKAAMMFNYSYQIPQLRARAPHLNFAVVPLPQISANSKKVTYANYWPLAVSKTSKNQTHAWQVLGWLVKQENLKTYLDATKKPAARRDLIDGQKSDSDLGIFAEQALFAQCWWQADNIAVEQIFADMIESVTNGSATAEEALQRGNQQTTLLMGKANP</sequence>
<dbReference type="GO" id="GO:0055052">
    <property type="term" value="C:ATP-binding cassette (ABC) transporter complex, substrate-binding subunit-containing"/>
    <property type="evidence" value="ECO:0007669"/>
    <property type="project" value="TreeGrafter"/>
</dbReference>
<evidence type="ECO:0000313" key="5">
    <source>
        <dbReference type="Proteomes" id="UP000229247"/>
    </source>
</evidence>
<dbReference type="Pfam" id="PF01547">
    <property type="entry name" value="SBP_bac_1"/>
    <property type="match status" value="1"/>
</dbReference>
<proteinExistence type="inferred from homology"/>
<evidence type="ECO:0000256" key="2">
    <source>
        <dbReference type="ARBA" id="ARBA00022448"/>
    </source>
</evidence>
<accession>A0A2M7D6V3</accession>
<evidence type="ECO:0000256" key="1">
    <source>
        <dbReference type="ARBA" id="ARBA00008520"/>
    </source>
</evidence>
<name>A0A2M7D6V3_9BACT</name>
<dbReference type="SUPFAM" id="SSF53850">
    <property type="entry name" value="Periplasmic binding protein-like II"/>
    <property type="match status" value="1"/>
</dbReference>